<dbReference type="PROSITE" id="PS51375">
    <property type="entry name" value="PPR"/>
    <property type="match status" value="3"/>
</dbReference>
<proteinExistence type="predicted"/>
<dbReference type="PANTHER" id="PTHR47447:SF23">
    <property type="entry name" value="PENTACOTRIPEPTIDE-REPEAT REGION OF PRORP DOMAIN-CONTAINING PROTEIN"/>
    <property type="match status" value="1"/>
</dbReference>
<dbReference type="InterPro" id="IPR002885">
    <property type="entry name" value="PPR_rpt"/>
</dbReference>
<accession>A0AAW2ZPQ3</accession>
<evidence type="ECO:0000256" key="2">
    <source>
        <dbReference type="PROSITE-ProRule" id="PRU00708"/>
    </source>
</evidence>
<feature type="repeat" description="PPR" evidence="2">
    <location>
        <begin position="274"/>
        <end position="308"/>
    </location>
</feature>
<dbReference type="Proteomes" id="UP001431209">
    <property type="component" value="Unassembled WGS sequence"/>
</dbReference>
<gene>
    <name evidence="3" type="ORF">AKO1_003958</name>
</gene>
<evidence type="ECO:0000313" key="3">
    <source>
        <dbReference type="EMBL" id="KAL0490671.1"/>
    </source>
</evidence>
<dbReference type="EMBL" id="JAOPGA020001708">
    <property type="protein sequence ID" value="KAL0490671.1"/>
    <property type="molecule type" value="Genomic_DNA"/>
</dbReference>
<comment type="caution">
    <text evidence="3">The sequence shown here is derived from an EMBL/GenBank/DDBJ whole genome shotgun (WGS) entry which is preliminary data.</text>
</comment>
<dbReference type="InterPro" id="IPR011990">
    <property type="entry name" value="TPR-like_helical_dom_sf"/>
</dbReference>
<feature type="repeat" description="PPR" evidence="2">
    <location>
        <begin position="239"/>
        <end position="273"/>
    </location>
</feature>
<reference evidence="3 4" key="1">
    <citation type="submission" date="2024-03" db="EMBL/GenBank/DDBJ databases">
        <title>The Acrasis kona genome and developmental transcriptomes reveal deep origins of eukaryotic multicellular pathways.</title>
        <authorList>
            <person name="Sheikh S."/>
            <person name="Fu C.-J."/>
            <person name="Brown M.W."/>
            <person name="Baldauf S.L."/>
        </authorList>
    </citation>
    <scope>NUCLEOTIDE SEQUENCE [LARGE SCALE GENOMIC DNA]</scope>
    <source>
        <strain evidence="3 4">ATCC MYA-3509</strain>
    </source>
</reference>
<protein>
    <submittedName>
        <fullName evidence="3">Pentatricopeptide repeat-containing protein</fullName>
    </submittedName>
</protein>
<evidence type="ECO:0000256" key="1">
    <source>
        <dbReference type="ARBA" id="ARBA00022737"/>
    </source>
</evidence>
<dbReference type="PANTHER" id="PTHR47447">
    <property type="entry name" value="OS03G0856100 PROTEIN"/>
    <property type="match status" value="1"/>
</dbReference>
<dbReference type="Pfam" id="PF01535">
    <property type="entry name" value="PPR"/>
    <property type="match status" value="1"/>
</dbReference>
<name>A0AAW2ZPQ3_9EUKA</name>
<dbReference type="NCBIfam" id="TIGR00756">
    <property type="entry name" value="PPR"/>
    <property type="match status" value="2"/>
</dbReference>
<feature type="repeat" description="PPR" evidence="2">
    <location>
        <begin position="486"/>
        <end position="516"/>
    </location>
</feature>
<evidence type="ECO:0000313" key="4">
    <source>
        <dbReference type="Proteomes" id="UP001431209"/>
    </source>
</evidence>
<sequence>MNPVFYTTLSEEHSLHKVDHDVLNHIKTYLADIKSGEKFTGNFSNTVLNQIIQTNFMLDSDECTRLVTFYRDSKYPEHLIRLFEYLSSSPNFQFDEKLYTAFLEAASNIRTPKTSSDLLFDVYKHMKLNQVLPNIKQCNLLLTTSLSPDLVVNVFNELLNQNIAYDRETFSYVLNLCTDRRFTLPELSPIIEYMQEKIQDPSEELSKRDYSALLLLCGRTNKTEYIIPTLNTIDPSQLNLSTFNVALNACASANDITVSEQVLNLIKEKRMKPNTQTFNIFIKMYSKTSRLEKIMSIMHLMVSLDLELDNYTFAEALNACADAHDLKTADEVLTLMRKYAKRPNVRVYTAIIKLYVNTEKFDQIIPVLEHMIREERLPNKVTLEIVLKGLAKSKHDPRIGQDLLNLIEEHNLTSGYTLIKHDVLLEFLGKTNRLEQLVSTVQMMIMKGIKCTEYTFSIAINACAEACNAELGDYLVSLMKQYIEPNEVLYCTMIKLYCKTGRRDMATSLFDEVEEQLSFKATGHAAKWLNE</sequence>
<dbReference type="Gene3D" id="1.25.40.10">
    <property type="entry name" value="Tetratricopeptide repeat domain"/>
    <property type="match status" value="4"/>
</dbReference>
<dbReference type="Pfam" id="PF13812">
    <property type="entry name" value="PPR_3"/>
    <property type="match status" value="2"/>
</dbReference>
<dbReference type="AlphaFoldDB" id="A0AAW2ZPQ3"/>
<keyword evidence="1" id="KW-0677">Repeat</keyword>
<keyword evidence="4" id="KW-1185">Reference proteome</keyword>
<organism evidence="3 4">
    <name type="scientific">Acrasis kona</name>
    <dbReference type="NCBI Taxonomy" id="1008807"/>
    <lineage>
        <taxon>Eukaryota</taxon>
        <taxon>Discoba</taxon>
        <taxon>Heterolobosea</taxon>
        <taxon>Tetramitia</taxon>
        <taxon>Eutetramitia</taxon>
        <taxon>Acrasidae</taxon>
        <taxon>Acrasis</taxon>
    </lineage>
</organism>